<dbReference type="OrthoDB" id="573782at2"/>
<name>A0A1H0BQJ7_9BACL</name>
<gene>
    <name evidence="1" type="ORF">SAMN04488137_4614</name>
</gene>
<evidence type="ECO:0000313" key="2">
    <source>
        <dbReference type="Proteomes" id="UP000199544"/>
    </source>
</evidence>
<dbReference type="SUPFAM" id="SSF56784">
    <property type="entry name" value="HAD-like"/>
    <property type="match status" value="1"/>
</dbReference>
<keyword evidence="2" id="KW-1185">Reference proteome</keyword>
<dbReference type="AlphaFoldDB" id="A0A1H0BQJ7"/>
<dbReference type="Gene3D" id="3.40.50.1000">
    <property type="entry name" value="HAD superfamily/HAD-like"/>
    <property type="match status" value="1"/>
</dbReference>
<dbReference type="STRING" id="459525.SAMN04488137_4614"/>
<dbReference type="InterPro" id="IPR023214">
    <property type="entry name" value="HAD_sf"/>
</dbReference>
<proteinExistence type="predicted"/>
<dbReference type="Pfam" id="PF08282">
    <property type="entry name" value="Hydrolase_3"/>
    <property type="match status" value="1"/>
</dbReference>
<dbReference type="RefSeq" id="WP_090238752.1">
    <property type="nucleotide sequence ID" value="NZ_FNHW01000005.1"/>
</dbReference>
<dbReference type="Proteomes" id="UP000199544">
    <property type="component" value="Unassembled WGS sequence"/>
</dbReference>
<protein>
    <submittedName>
        <fullName evidence="1">Capsule biosynthesis phosphatase</fullName>
    </submittedName>
</protein>
<dbReference type="InterPro" id="IPR036412">
    <property type="entry name" value="HAD-like_sf"/>
</dbReference>
<reference evidence="2" key="1">
    <citation type="submission" date="2016-10" db="EMBL/GenBank/DDBJ databases">
        <authorList>
            <person name="Varghese N."/>
            <person name="Submissions S."/>
        </authorList>
    </citation>
    <scope>NUCLEOTIDE SEQUENCE [LARGE SCALE GENOMIC DNA]</scope>
    <source>
        <strain evidence="2">CGMCC 1.6854</strain>
    </source>
</reference>
<sequence>MRIVVDLDGTICELKQSGENYQDVKPKVNAIKTLHALKDQGHEIVIYTARRMRTHSGNVGKVTADIGDLTIAWLKKYDVPYDELVFGKPYGHVYIDDLALRFTNWDDIQHQIHKGV</sequence>
<evidence type="ECO:0000313" key="1">
    <source>
        <dbReference type="EMBL" id="SDN47845.1"/>
    </source>
</evidence>
<dbReference type="EMBL" id="FNHW01000005">
    <property type="protein sequence ID" value="SDN47845.1"/>
    <property type="molecule type" value="Genomic_DNA"/>
</dbReference>
<organism evidence="1 2">
    <name type="scientific">Fictibacillus solisalsi</name>
    <dbReference type="NCBI Taxonomy" id="459525"/>
    <lineage>
        <taxon>Bacteria</taxon>
        <taxon>Bacillati</taxon>
        <taxon>Bacillota</taxon>
        <taxon>Bacilli</taxon>
        <taxon>Bacillales</taxon>
        <taxon>Fictibacillaceae</taxon>
        <taxon>Fictibacillus</taxon>
    </lineage>
</organism>
<accession>A0A1H0BQJ7</accession>